<evidence type="ECO:0000313" key="3">
    <source>
        <dbReference type="EMBL" id="GFE55450.1"/>
    </source>
</evidence>
<protein>
    <submittedName>
        <fullName evidence="3">Vacuolar sorting-associated protein, putative</fullName>
    </submittedName>
</protein>
<dbReference type="OrthoDB" id="203678at2759"/>
<evidence type="ECO:0000313" key="4">
    <source>
        <dbReference type="Proteomes" id="UP001057455"/>
    </source>
</evidence>
<dbReference type="EMBL" id="BLIY01000022">
    <property type="protein sequence ID" value="GFE55450.1"/>
    <property type="molecule type" value="Genomic_DNA"/>
</dbReference>
<accession>A0A9W5TCL0</accession>
<dbReference type="AlphaFoldDB" id="A0A9W5TCL0"/>
<name>A0A9W5TCL0_BABOV</name>
<keyword evidence="1" id="KW-0175">Coiled coil</keyword>
<dbReference type="Pfam" id="PF08700">
    <property type="entry name" value="VPS51_Exo84_N"/>
    <property type="match status" value="1"/>
</dbReference>
<evidence type="ECO:0000256" key="2">
    <source>
        <dbReference type="SAM" id="MobiDB-lite"/>
    </source>
</evidence>
<reference evidence="3" key="1">
    <citation type="submission" date="2019-12" db="EMBL/GenBank/DDBJ databases">
        <title>Genome sequence of Babesia ovis.</title>
        <authorList>
            <person name="Yamagishi J."/>
            <person name="Sevinc F."/>
            <person name="Xuan X."/>
        </authorList>
    </citation>
    <scope>NUCLEOTIDE SEQUENCE</scope>
    <source>
        <strain evidence="3">Selcuk</strain>
    </source>
</reference>
<feature type="region of interest" description="Disordered" evidence="2">
    <location>
        <begin position="29"/>
        <end position="51"/>
    </location>
</feature>
<organism evidence="3 4">
    <name type="scientific">Babesia ovis</name>
    <dbReference type="NCBI Taxonomy" id="5869"/>
    <lineage>
        <taxon>Eukaryota</taxon>
        <taxon>Sar</taxon>
        <taxon>Alveolata</taxon>
        <taxon>Apicomplexa</taxon>
        <taxon>Aconoidasida</taxon>
        <taxon>Piroplasmida</taxon>
        <taxon>Babesiidae</taxon>
        <taxon>Babesia</taxon>
    </lineage>
</organism>
<comment type="caution">
    <text evidence="3">The sequence shown here is derived from an EMBL/GenBank/DDBJ whole genome shotgun (WGS) entry which is preliminary data.</text>
</comment>
<dbReference type="Proteomes" id="UP001057455">
    <property type="component" value="Unassembled WGS sequence"/>
</dbReference>
<keyword evidence="4" id="KW-1185">Reference proteome</keyword>
<sequence length="982" mass="110329">MTASSVPDNNTVENETSVSALLSSFYDVDAPKETNSGNSQSDSNNESQASSDDGILSGAIFGDADFDVDRCLTTALKKYSMVELIGLLRRLEREVRQFTAGKQILIYDNYECLFTALDTVHEINSDLAVVQKRLQALKSSQIKASTVDVSSRYGFREKLRGITELNRVIGIFQALSCVVACLNEATQSPPADMDQKGHLLTSVGLLAKVYVILEAVQKRSGPKAINLKLLHNIGKTTRQLVTSVVKDIYVLVKSESLTHNLLVLICCHLAMARMNAIQLWDLYWLNKSLCIRQRIKHLYDKVKDRNVDLQGLSNELVQCLDYIVEAVNSDGYSKLAQSIQTYCHEPENDADCSMNIRNVSCLFCCTEGCDVTIVEEDHLRGCLEYERSAEKIAANYVYSHFFASTSDDSHCKCVKDDMPRQFAVLYTQLAFAVFKSRIIDQAKRVSSNELIYVLTCLLDRLNNMTTDSEIIKLVKDISFGWMLLIVLLYMQKLFYPIYEALATVIQQNTETAVETDIYSGIYGMVERVMKDDVADLFRFVEELGTAMQTPLRPLFTSFLSYYVLSLKAVFSVRFRVLLAFTGLNDVAKGCLGSVVPLVALRSNTEASIQKQTMELIDESKEGYRRIKSKRSIFGPDLDEDTMDSDLLSIITGISVEHFMERMIRKKVAKVTPTINTVRSLLTHMVTLLIPFMGVFDRIINLVDSQLGAVASIMIKTGELTMTLPQNTISSREYHSVINGNLCPPNLLDDYVEGNFMESLLRHWGIHLTGMTYAVYCLGQTNVTHILFPVIMRDKSEIPGIKTFSHKNDVFCFDTPQVILQMLSHVMICSIRSANMLIRFAAENMEDLNNASDDLINDFVGLLYELIEFLNATADPTISGETTYTQMAEMNRKLKNIVSKGDIGVLHILSELTFVPSKDLCLKLFTIHVAQCIAQVAKLHVVKRDVLSLFVTRVQKQIIMAFKKSSDAKQMKSLFEQLVNSVV</sequence>
<feature type="coiled-coil region" evidence="1">
    <location>
        <begin position="830"/>
        <end position="857"/>
    </location>
</feature>
<gene>
    <name evidence="3" type="ORF">BaOVIS_028540</name>
</gene>
<feature type="compositionally biased region" description="Polar residues" evidence="2">
    <location>
        <begin position="33"/>
        <end position="51"/>
    </location>
</feature>
<proteinExistence type="predicted"/>
<evidence type="ECO:0000256" key="1">
    <source>
        <dbReference type="SAM" id="Coils"/>
    </source>
</evidence>